<feature type="transmembrane region" description="Helical" evidence="9">
    <location>
        <begin position="37"/>
        <end position="57"/>
    </location>
</feature>
<dbReference type="InterPro" id="IPR021149">
    <property type="entry name" value="OligosaccharylTrfase_OST3/OST6"/>
</dbReference>
<dbReference type="GO" id="GO:0018279">
    <property type="term" value="P:protein N-linked glycosylation via asparagine"/>
    <property type="evidence" value="ECO:0007669"/>
    <property type="project" value="TreeGrafter"/>
</dbReference>
<dbReference type="PANTHER" id="PTHR12692">
    <property type="entry name" value="DOLICHYL-DIPHOSPHOOLIGOSACCHARIDE--PROTEIN GLYCOSYLTRANSFERASE-RELATED"/>
    <property type="match status" value="1"/>
</dbReference>
<dbReference type="GO" id="GO:0008250">
    <property type="term" value="C:oligosaccharyltransferase complex"/>
    <property type="evidence" value="ECO:0007669"/>
    <property type="project" value="TreeGrafter"/>
</dbReference>
<evidence type="ECO:0000256" key="2">
    <source>
        <dbReference type="ARBA" id="ARBA00004477"/>
    </source>
</evidence>
<keyword evidence="8 9" id="KW-0472">Membrane</keyword>
<dbReference type="EMBL" id="JAUIZM010000008">
    <property type="protein sequence ID" value="KAK1368407.1"/>
    <property type="molecule type" value="Genomic_DNA"/>
</dbReference>
<dbReference type="Pfam" id="PF04756">
    <property type="entry name" value="OST3_OST6"/>
    <property type="match status" value="1"/>
</dbReference>
<accession>A0AAD8HJD1</accession>
<keyword evidence="7 9" id="KW-1133">Transmembrane helix</keyword>
<evidence type="ECO:0000256" key="7">
    <source>
        <dbReference type="ARBA" id="ARBA00022989"/>
    </source>
</evidence>
<name>A0AAD8HJD1_9APIA</name>
<evidence type="ECO:0000256" key="1">
    <source>
        <dbReference type="ARBA" id="ARBA00002791"/>
    </source>
</evidence>
<evidence type="ECO:0000256" key="8">
    <source>
        <dbReference type="ARBA" id="ARBA00023136"/>
    </source>
</evidence>
<gene>
    <name evidence="10" type="ORF">POM88_034499</name>
</gene>
<evidence type="ECO:0000256" key="4">
    <source>
        <dbReference type="ARBA" id="ARBA00022692"/>
    </source>
</evidence>
<keyword evidence="11" id="KW-1185">Reference proteome</keyword>
<keyword evidence="4 9" id="KW-0812">Transmembrane</keyword>
<reference evidence="10" key="2">
    <citation type="submission" date="2023-05" db="EMBL/GenBank/DDBJ databases">
        <authorList>
            <person name="Schelkunov M.I."/>
        </authorList>
    </citation>
    <scope>NUCLEOTIDE SEQUENCE</scope>
    <source>
        <strain evidence="10">Hsosn_3</strain>
        <tissue evidence="10">Leaf</tissue>
    </source>
</reference>
<sequence length="110" mass="12623">MFNLIRQMPMFISDRDDPNKLVFFYQGSELQFGVEGFVVGFLYTIVGLLLAFVIHFLGMKFMLIGLPAGIDYLRKDIRGIGVFHFVTIFCQKPERHISFCDHILPGTGMQ</sequence>
<evidence type="ECO:0000313" key="10">
    <source>
        <dbReference type="EMBL" id="KAK1368407.1"/>
    </source>
</evidence>
<evidence type="ECO:0000256" key="9">
    <source>
        <dbReference type="SAM" id="Phobius"/>
    </source>
</evidence>
<keyword evidence="6" id="KW-0256">Endoplasmic reticulum</keyword>
<reference evidence="10" key="1">
    <citation type="submission" date="2023-02" db="EMBL/GenBank/DDBJ databases">
        <title>Genome of toxic invasive species Heracleum sosnowskyi carries increased number of genes despite the absence of recent whole-genome duplications.</title>
        <authorList>
            <person name="Schelkunov M."/>
            <person name="Shtratnikova V."/>
            <person name="Makarenko M."/>
            <person name="Klepikova A."/>
            <person name="Omelchenko D."/>
            <person name="Novikova G."/>
            <person name="Obukhova E."/>
            <person name="Bogdanov V."/>
            <person name="Penin A."/>
            <person name="Logacheva M."/>
        </authorList>
    </citation>
    <scope>NUCLEOTIDE SEQUENCE</scope>
    <source>
        <strain evidence="10">Hsosn_3</strain>
        <tissue evidence="10">Leaf</tissue>
    </source>
</reference>
<comment type="caution">
    <text evidence="10">The sequence shown here is derived from an EMBL/GenBank/DDBJ whole genome shotgun (WGS) entry which is preliminary data.</text>
</comment>
<evidence type="ECO:0000313" key="11">
    <source>
        <dbReference type="Proteomes" id="UP001237642"/>
    </source>
</evidence>
<comment type="similarity">
    <text evidence="3">Belongs to the OST3/OST6 family.</text>
</comment>
<evidence type="ECO:0000256" key="3">
    <source>
        <dbReference type="ARBA" id="ARBA00009561"/>
    </source>
</evidence>
<protein>
    <submittedName>
        <fullName evidence="10">Uncharacterized protein</fullName>
    </submittedName>
</protein>
<organism evidence="10 11">
    <name type="scientific">Heracleum sosnowskyi</name>
    <dbReference type="NCBI Taxonomy" id="360622"/>
    <lineage>
        <taxon>Eukaryota</taxon>
        <taxon>Viridiplantae</taxon>
        <taxon>Streptophyta</taxon>
        <taxon>Embryophyta</taxon>
        <taxon>Tracheophyta</taxon>
        <taxon>Spermatophyta</taxon>
        <taxon>Magnoliopsida</taxon>
        <taxon>eudicotyledons</taxon>
        <taxon>Gunneridae</taxon>
        <taxon>Pentapetalae</taxon>
        <taxon>asterids</taxon>
        <taxon>campanulids</taxon>
        <taxon>Apiales</taxon>
        <taxon>Apiaceae</taxon>
        <taxon>Apioideae</taxon>
        <taxon>apioid superclade</taxon>
        <taxon>Tordylieae</taxon>
        <taxon>Tordyliinae</taxon>
        <taxon>Heracleum</taxon>
    </lineage>
</organism>
<proteinExistence type="inferred from homology"/>
<comment type="subcellular location">
    <subcellularLocation>
        <location evidence="2">Endoplasmic reticulum membrane</location>
        <topology evidence="2">Multi-pass membrane protein</topology>
    </subcellularLocation>
</comment>
<keyword evidence="5" id="KW-0732">Signal</keyword>
<evidence type="ECO:0000256" key="5">
    <source>
        <dbReference type="ARBA" id="ARBA00022729"/>
    </source>
</evidence>
<dbReference type="AlphaFoldDB" id="A0AAD8HJD1"/>
<evidence type="ECO:0000256" key="6">
    <source>
        <dbReference type="ARBA" id="ARBA00022824"/>
    </source>
</evidence>
<dbReference type="Proteomes" id="UP001237642">
    <property type="component" value="Unassembled WGS sequence"/>
</dbReference>
<comment type="function">
    <text evidence="1">Subunit of the oligosaccharyl transferase (OST) complex that catalyzes the initial transfer of a defined glycan (Glc(3)Man(9)GlcNAc(2) in eukaryotes) from the lipid carrier dolichol-pyrophosphate to an asparagine residue within an Asn-X-Ser/Thr consensus motif in nascent polypeptide chains, the first step in protein N-glycosylation. N-glycosylation occurs cotranslationally and the complex associates with the Sec61 complex at the channel-forming translocon complex that mediates protein translocation across the endoplasmic reticulum (ER). All subunits are required for a maximal enzyme activity.</text>
</comment>
<dbReference type="PANTHER" id="PTHR12692:SF0">
    <property type="entry name" value="GH11935P"/>
    <property type="match status" value="1"/>
</dbReference>